<organism evidence="1 2">
    <name type="scientific">Oryza sativa subsp. japonica</name>
    <name type="common">Rice</name>
    <dbReference type="NCBI Taxonomy" id="39947"/>
    <lineage>
        <taxon>Eukaryota</taxon>
        <taxon>Viridiplantae</taxon>
        <taxon>Streptophyta</taxon>
        <taxon>Embryophyta</taxon>
        <taxon>Tracheophyta</taxon>
        <taxon>Spermatophyta</taxon>
        <taxon>Magnoliopsida</taxon>
        <taxon>Liliopsida</taxon>
        <taxon>Poales</taxon>
        <taxon>Poaceae</taxon>
        <taxon>BOP clade</taxon>
        <taxon>Oryzoideae</taxon>
        <taxon>Oryzeae</taxon>
        <taxon>Oryzinae</taxon>
        <taxon>Oryza</taxon>
        <taxon>Oryza sativa</taxon>
    </lineage>
</organism>
<gene>
    <name evidence="1" type="primary">P0690C12.23</name>
</gene>
<dbReference type="AlphaFoldDB" id="Q6ZD12"/>
<protein>
    <submittedName>
        <fullName evidence="1">Uncharacterized protein</fullName>
    </submittedName>
</protein>
<accession>Q6ZD12</accession>
<name>Q6ZD12_ORYSJ</name>
<reference evidence="2" key="2">
    <citation type="journal article" date="2008" name="Nucleic Acids Res.">
        <title>The rice annotation project database (RAP-DB): 2008 update.</title>
        <authorList>
            <consortium name="The rice annotation project (RAP)"/>
        </authorList>
    </citation>
    <scope>GENOME REANNOTATION</scope>
    <source>
        <strain evidence="2">cv. Nipponbare</strain>
    </source>
</reference>
<evidence type="ECO:0000313" key="1">
    <source>
        <dbReference type="EMBL" id="BAD05309.1"/>
    </source>
</evidence>
<reference evidence="2" key="1">
    <citation type="journal article" date="2005" name="Nature">
        <title>The map-based sequence of the rice genome.</title>
        <authorList>
            <consortium name="International rice genome sequencing project (IRGSP)"/>
            <person name="Matsumoto T."/>
            <person name="Wu J."/>
            <person name="Kanamori H."/>
            <person name="Katayose Y."/>
            <person name="Fujisawa M."/>
            <person name="Namiki N."/>
            <person name="Mizuno H."/>
            <person name="Yamamoto K."/>
            <person name="Antonio B.A."/>
            <person name="Baba T."/>
            <person name="Sakata K."/>
            <person name="Nagamura Y."/>
            <person name="Aoki H."/>
            <person name="Arikawa K."/>
            <person name="Arita K."/>
            <person name="Bito T."/>
            <person name="Chiden Y."/>
            <person name="Fujitsuka N."/>
            <person name="Fukunaka R."/>
            <person name="Hamada M."/>
            <person name="Harada C."/>
            <person name="Hayashi A."/>
            <person name="Hijishita S."/>
            <person name="Honda M."/>
            <person name="Hosokawa S."/>
            <person name="Ichikawa Y."/>
            <person name="Idonuma A."/>
            <person name="Iijima M."/>
            <person name="Ikeda M."/>
            <person name="Ikeno M."/>
            <person name="Ito K."/>
            <person name="Ito S."/>
            <person name="Ito T."/>
            <person name="Ito Y."/>
            <person name="Ito Y."/>
            <person name="Iwabuchi A."/>
            <person name="Kamiya K."/>
            <person name="Karasawa W."/>
            <person name="Kurita K."/>
            <person name="Katagiri S."/>
            <person name="Kikuta A."/>
            <person name="Kobayashi H."/>
            <person name="Kobayashi N."/>
            <person name="Machita K."/>
            <person name="Maehara T."/>
            <person name="Masukawa M."/>
            <person name="Mizubayashi T."/>
            <person name="Mukai Y."/>
            <person name="Nagasaki H."/>
            <person name="Nagata Y."/>
            <person name="Naito S."/>
            <person name="Nakashima M."/>
            <person name="Nakama Y."/>
            <person name="Nakamichi Y."/>
            <person name="Nakamura M."/>
            <person name="Meguro A."/>
            <person name="Negishi M."/>
            <person name="Ohta I."/>
            <person name="Ohta T."/>
            <person name="Okamoto M."/>
            <person name="Ono N."/>
            <person name="Saji S."/>
            <person name="Sakaguchi M."/>
            <person name="Sakai K."/>
            <person name="Shibata M."/>
            <person name="Shimokawa T."/>
            <person name="Song J."/>
            <person name="Takazaki Y."/>
            <person name="Terasawa K."/>
            <person name="Tsugane M."/>
            <person name="Tsuji K."/>
            <person name="Ueda S."/>
            <person name="Waki K."/>
            <person name="Yamagata H."/>
            <person name="Yamamoto M."/>
            <person name="Yamamoto S."/>
            <person name="Yamane H."/>
            <person name="Yoshiki S."/>
            <person name="Yoshihara R."/>
            <person name="Yukawa K."/>
            <person name="Zhong H."/>
            <person name="Yano M."/>
            <person name="Yuan Q."/>
            <person name="Ouyang S."/>
            <person name="Liu J."/>
            <person name="Jones K.M."/>
            <person name="Gansberger K."/>
            <person name="Moffat K."/>
            <person name="Hill J."/>
            <person name="Bera J."/>
            <person name="Fadrosh D."/>
            <person name="Jin S."/>
            <person name="Johri S."/>
            <person name="Kim M."/>
            <person name="Overton L."/>
            <person name="Reardon M."/>
            <person name="Tsitrin T."/>
            <person name="Vuong H."/>
            <person name="Weaver B."/>
            <person name="Ciecko A."/>
            <person name="Tallon L."/>
            <person name="Jackson J."/>
            <person name="Pai G."/>
            <person name="Aken S.V."/>
            <person name="Utterback T."/>
            <person name="Reidmuller S."/>
            <person name="Feldblyum T."/>
            <person name="Hsiao J."/>
            <person name="Zismann V."/>
            <person name="Iobst S."/>
            <person name="de Vazeille A.R."/>
            <person name="Buell C.R."/>
            <person name="Ying K."/>
            <person name="Li Y."/>
            <person name="Lu T."/>
            <person name="Huang Y."/>
            <person name="Zhao Q."/>
            <person name="Feng Q."/>
            <person name="Zhang L."/>
            <person name="Zhu J."/>
            <person name="Weng Q."/>
            <person name="Mu J."/>
            <person name="Lu Y."/>
            <person name="Fan D."/>
            <person name="Liu Y."/>
            <person name="Guan J."/>
            <person name="Zhang Y."/>
            <person name="Yu S."/>
            <person name="Liu X."/>
            <person name="Zhang Y."/>
            <person name="Hong G."/>
            <person name="Han B."/>
            <person name="Choisne N."/>
            <person name="Demange N."/>
            <person name="Orjeda G."/>
            <person name="Samain S."/>
            <person name="Cattolico L."/>
            <person name="Pelletier E."/>
            <person name="Couloux A."/>
            <person name="Segurens B."/>
            <person name="Wincker P."/>
            <person name="D'Hont A."/>
            <person name="Scarpelli C."/>
            <person name="Weissenbach J."/>
            <person name="Salanoubat M."/>
            <person name="Quetier F."/>
            <person name="Yu Y."/>
            <person name="Kim H.R."/>
            <person name="Rambo T."/>
            <person name="Currie J."/>
            <person name="Collura K."/>
            <person name="Luo M."/>
            <person name="Yang T."/>
            <person name="Ammiraju J.S.S."/>
            <person name="Engler F."/>
            <person name="Soderlund C."/>
            <person name="Wing R.A."/>
            <person name="Palmer L.E."/>
            <person name="de la Bastide M."/>
            <person name="Spiegel L."/>
            <person name="Nascimento L."/>
            <person name="Zutavern T."/>
            <person name="O'Shaughnessy A."/>
            <person name="Dike S."/>
            <person name="Dedhia N."/>
            <person name="Preston R."/>
            <person name="Balija V."/>
            <person name="McCombie W.R."/>
            <person name="Chow T."/>
            <person name="Chen H."/>
            <person name="Chung M."/>
            <person name="Chen C."/>
            <person name="Shaw J."/>
            <person name="Wu H."/>
            <person name="Hsiao K."/>
            <person name="Chao Y."/>
            <person name="Chu M."/>
            <person name="Cheng C."/>
            <person name="Hour A."/>
            <person name="Lee P."/>
            <person name="Lin S."/>
            <person name="Lin Y."/>
            <person name="Liou J."/>
            <person name="Liu S."/>
            <person name="Hsing Y."/>
            <person name="Raghuvanshi S."/>
            <person name="Mohanty A."/>
            <person name="Bharti A.K."/>
            <person name="Gaur A."/>
            <person name="Gupta V."/>
            <person name="Kumar D."/>
            <person name="Ravi V."/>
            <person name="Vij S."/>
            <person name="Kapur A."/>
            <person name="Khurana P."/>
            <person name="Khurana P."/>
            <person name="Khurana J.P."/>
            <person name="Tyagi A.K."/>
            <person name="Gaikwad K."/>
            <person name="Singh A."/>
            <person name="Dalal V."/>
            <person name="Srivastava S."/>
            <person name="Dixit A."/>
            <person name="Pal A.K."/>
            <person name="Ghazi I.A."/>
            <person name="Yadav M."/>
            <person name="Pandit A."/>
            <person name="Bhargava A."/>
            <person name="Sureshbabu K."/>
            <person name="Batra K."/>
            <person name="Sharma T.R."/>
            <person name="Mohapatra T."/>
            <person name="Singh N.K."/>
            <person name="Messing J."/>
            <person name="Nelson A.B."/>
            <person name="Fuks G."/>
            <person name="Kavchok S."/>
            <person name="Keizer G."/>
            <person name="Linton E."/>
            <person name="Llaca V."/>
            <person name="Song R."/>
            <person name="Tanyolac B."/>
            <person name="Young S."/>
            <person name="Ho-Il K."/>
            <person name="Hahn J.H."/>
            <person name="Sangsakoo G."/>
            <person name="Vanavichit A."/>
            <person name="de Mattos Luiz.A.T."/>
            <person name="Zimmer P.D."/>
            <person name="Malone G."/>
            <person name="Dellagostin O."/>
            <person name="de Oliveira A.C."/>
            <person name="Bevan M."/>
            <person name="Bancroft I."/>
            <person name="Minx P."/>
            <person name="Cordum H."/>
            <person name="Wilson R."/>
            <person name="Cheng Z."/>
            <person name="Jin W."/>
            <person name="Jiang J."/>
            <person name="Leong S.A."/>
            <person name="Iwama H."/>
            <person name="Gojobori T."/>
            <person name="Itoh T."/>
            <person name="Niimura Y."/>
            <person name="Fujii Y."/>
            <person name="Habara T."/>
            <person name="Sakai H."/>
            <person name="Sato Y."/>
            <person name="Wilson G."/>
            <person name="Kumar K."/>
            <person name="McCouch S."/>
            <person name="Juretic N."/>
            <person name="Hoen D."/>
            <person name="Wright S."/>
            <person name="Bruskiewich R."/>
            <person name="Bureau T."/>
            <person name="Miyao A."/>
            <person name="Hirochika H."/>
            <person name="Nishikawa T."/>
            <person name="Kadowaki K."/>
            <person name="Sugiura M."/>
            <person name="Burr B."/>
            <person name="Sasaki T."/>
        </authorList>
    </citation>
    <scope>NUCLEOTIDE SEQUENCE [LARGE SCALE GENOMIC DNA]</scope>
    <source>
        <strain evidence="2">cv. Nipponbare</strain>
    </source>
</reference>
<dbReference type="Proteomes" id="UP000000763">
    <property type="component" value="Chromosome 8"/>
</dbReference>
<sequence length="77" mass="8011">MHSLPMNKAMDSPACIAPAQPPLGLASGDDPVIILIKTTTSRFAKVFSTVPILAASRDFPPFAAGKVNYGKSQGPSL</sequence>
<evidence type="ECO:0000313" key="2">
    <source>
        <dbReference type="Proteomes" id="UP000000763"/>
    </source>
</evidence>
<dbReference type="EMBL" id="AP004465">
    <property type="protein sequence ID" value="BAD05309.1"/>
    <property type="molecule type" value="Genomic_DNA"/>
</dbReference>
<proteinExistence type="predicted"/>